<sequence>LHSPSSLSLTMSSFQETQDCLRTPSSRLAKSSTPPTDADAGDAPFEEAVSHAIVFGARAHDAVCRAQFHLSILGKLVHPEPEATCSDSFRIALLCDGDGRAVAHGRVMPTTQVHFVSASYNCVIILDMSTSMASALAEAGSGSVSLDRAFACVTQIVKILIACADYIPHDPSAASSSRILLSIIACDHSNVLRSILHGWPLARDHLPELLRIIDKRLSSLENELSHVHPDPSSNDASFMLASMLLTHDRLPGDRAPISFFVTDGVLTAPDIGTFDNVFTSIAAKDIAVHTVLLHRHSGHFGFIPDPDFLVMISQYSGGVHLSASDLDAFDLRTRESLFGGSYSPLLLRQSALCKSALPFISGAPCSEPTNWGGPLFCLKIKEYLLDVSIGSLLLCRIKEGFKCGQTTNLKGGGFSLSMTLVWKPIVTVDYVIEKRLHENPRVIVKVIAPDEFLRRLQILQKSKKNRGPVMTINSGVAAPPPLVLLERLTNLVKTDQLLILLHSLRPDDITGSTLSTLRQRGEPDLRLVRSLSGTGRNASERSFSASQPPQESPALLKIIAMPPTSWKRWFSVTRLDFFCTSRCRDKKKHRSSCTDFDSNKDIIHAALTTWSSSVHGNLYVKLLAARESLAPQNELDIHLWSAGASKPLPICLARIFWHSNILASLYVGVFTVGGAQADVEIAHIKTLIANCRPSGSGSESEPWIVFPSTPLSPVLLKLDPSDAVFRNDVKRVKFPLESAPLNGNAFVELPSSVSLNTTLLARSRSNPNLASLGMSREVSPVSAAGSSSTTKPPSPQHNDPSRESVESSLPKSVLRSFMYSAQRTYRTQNTEMLRCFFAHINDARHRDGFDLLFADELSFTYCFEISLPTGVSANLQYAVCLVSSVDVLVEVWLDPLDTAEVSCRSLFQTIMDYFDKSDKLTLQSLQVFHSIQDAHRNNVLSLRGSRRVEQSHMNAVFRYSSRSRHSRCAVEDFRVQEFPFDILPLMRNARPCFVPLRFPHGLAVSQTCVLESLCRIPSIVEVVPGACFAQVVDRKTVTLALLTADVDTSVASLASDVKSLMAYAKEILDRLCGDADRRESENIVLIFEVALEDILDSKSELRNVVANLIKSGASAIESNAVYQHECHHSSALNMLRDLIEHLHSIYFAQEVFSNLSHGSNVSDDDVNAVVSSLVDYSNHINITSVICNGADYQAMSASLDKIIRECLRAVTSSSDDWATPTYFIFVDGNEFHNDDAADTDDDSDDLAPNVSRAGSRAEHLLDPSIPDAVPFCMRFEVVVRSDDRVLATIPISSGSSSSAAFDQARQSARDAAQDGTAPVVFMRITCCTFRFREWESYRFGVDPDVSTGLRKSTSMSALSSASTSPISMRRLKLGGFSVLPEPLSKQMARISKQIRSMFADQVLRNLQKQLGTNWSPDNVTEELLTDIQLHMGRLRDTHKLQKRIPIDFVSPGLATASMFLREFGANHIISVHKVGSLVFALRPPPWLLVIFSESLEIAHIVLHNSLIDDQAALATIALVQDALYATVRRVNQITLLNSLHVSRVASPALIPPCETDNVHRSASSAGKFPAGSLSCPCVLTHDIPLHVRLGSAAALETLSDTALHPFTITNRRYVFVIQQQSGSVFYLRICAARDDILRLEVFGVDPPDDEIREELPRLVRTKVASATINILSSLLSRNAQFRMLPDDLSLVRPGQSAPSRAVCYSFDGKNANPLSFMLILSQTLRHSPCLSPLLLSTPPPLTLPLSTPHDGNIVSWIWSDFAFVYNFDERFDVSKQLGNGLAMIFCSLLDESGRVVRAVKPFNNSRDEDVQETLNNPVTIEDIACREGGISVMDSTVVTGIWDYTSKRIAISMEIWMLGAVNIEMLVDLFSQSFKQALSDFRIEWAWNRFDRTPTGSLDMLLVHGQTIENPTVSVTSFGFHLPSYCLASVVKEMVSMITPVCECQVAMSSQENSWVFVPDVSTMTMRHPQVVRIVGRGTGSNEHVLRDNIIGLECAYSGSVAKEAVTHKRCSFVIVTIQRRSIRIVTYNWRPNYTAQLTKQTARLASWTQFRLHLLEAVLHQKLGLFNHVPCHPPAVSKEPVSSKDPPSTVHARFTVDNIATLVEHEVPPRHQIHETSQHLTSPTDLPTVSHHRGGRGRIPNRFEVRRRSQKGPGTRPGMRMHHASGSIVGSPMGSSVPFSSVLRGALPDTSVKLHADPVYQHGQAFLAVAKRLKEVGDSEARREFCTILCETSSGPSSASSAMQLVWIDFTVSNATFLQSCTLPFMFLSETGDAKSPSSWSETFIGQFLSHLQSTSGVSSLLGAIQSPGHHRHLLRRCLEPGKILLIEVLVNPDAATCATHIFDSVTETSSEAAFSTISELTRDIAFEPFMEMFHERFIIDKAQTITHPDFSFFRTLMALSSPSSPYRNVQVASAKGTCELLDLLFSSGDLVPIPSPKPDGFMTRSDGICMLIFRTDPNEVATFCFRRAVCDDLSKLAAQFLNDLLHTCLVRQSASLLWNRLSSNMETSISLTPSEAEAFLQVFDRKDLVDFDPSLGRLLQRVRMVDSELFISEIRSSFRGRCCDLTVSGQPAYLVLCLPKPSDAALFVHVADPYRLEVCARDRSNEHHDQMRSLVIDYVNAACYLLWKMCIPE</sequence>
<feature type="compositionally biased region" description="Polar residues" evidence="1">
    <location>
        <begin position="2119"/>
        <end position="2128"/>
    </location>
</feature>
<name>A0A0G4IPW6_PLABS</name>
<feature type="region of interest" description="Disordered" evidence="1">
    <location>
        <begin position="780"/>
        <end position="809"/>
    </location>
</feature>
<evidence type="ECO:0000313" key="2">
    <source>
        <dbReference type="EMBL" id="CEO97247.1"/>
    </source>
</evidence>
<dbReference type="PANTHER" id="PTHR14918:SF3">
    <property type="entry name" value="KICSTOR COMPLEX PROTEIN SZT2"/>
    <property type="match status" value="1"/>
</dbReference>
<organism evidence="2 3">
    <name type="scientific">Plasmodiophora brassicae</name>
    <name type="common">Clubroot disease agent</name>
    <dbReference type="NCBI Taxonomy" id="37360"/>
    <lineage>
        <taxon>Eukaryota</taxon>
        <taxon>Sar</taxon>
        <taxon>Rhizaria</taxon>
        <taxon>Endomyxa</taxon>
        <taxon>Phytomyxea</taxon>
        <taxon>Plasmodiophorida</taxon>
        <taxon>Plasmodiophoridae</taxon>
        <taxon>Plasmodiophora</taxon>
    </lineage>
</organism>
<evidence type="ECO:0000256" key="1">
    <source>
        <dbReference type="SAM" id="MobiDB-lite"/>
    </source>
</evidence>
<keyword evidence="3" id="KW-1185">Reference proteome</keyword>
<dbReference type="GO" id="GO:0005777">
    <property type="term" value="C:peroxisome"/>
    <property type="evidence" value="ECO:0007669"/>
    <property type="project" value="InterPro"/>
</dbReference>
<dbReference type="OrthoDB" id="10252457at2759"/>
<dbReference type="Proteomes" id="UP000039324">
    <property type="component" value="Unassembled WGS sequence"/>
</dbReference>
<dbReference type="PANTHER" id="PTHR14918">
    <property type="entry name" value="KICSTOR COMPLEX PROTEIN SZT2"/>
    <property type="match status" value="1"/>
</dbReference>
<accession>A0A0G4IPW6</accession>
<dbReference type="InterPro" id="IPR033228">
    <property type="entry name" value="SZT2"/>
</dbReference>
<evidence type="ECO:0000313" key="3">
    <source>
        <dbReference type="Proteomes" id="UP000039324"/>
    </source>
</evidence>
<dbReference type="STRING" id="37360.A0A0G4IPW6"/>
<gene>
    <name evidence="2" type="ORF">PBRA_000592</name>
</gene>
<reference evidence="2 3" key="1">
    <citation type="submission" date="2015-02" db="EMBL/GenBank/DDBJ databases">
        <authorList>
            <person name="Chooi Y.-H."/>
        </authorList>
    </citation>
    <scope>NUCLEOTIDE SEQUENCE [LARGE SCALE GENOMIC DNA]</scope>
    <source>
        <strain evidence="2">E3</strain>
    </source>
</reference>
<proteinExistence type="predicted"/>
<protein>
    <submittedName>
        <fullName evidence="2">Uncharacterized protein</fullName>
    </submittedName>
</protein>
<feature type="region of interest" description="Disordered" evidence="1">
    <location>
        <begin position="2115"/>
        <end position="2141"/>
    </location>
</feature>
<feature type="region of interest" description="Disordered" evidence="1">
    <location>
        <begin position="23"/>
        <end position="42"/>
    </location>
</feature>
<feature type="non-terminal residue" evidence="2">
    <location>
        <position position="1"/>
    </location>
</feature>
<feature type="compositionally biased region" description="Polar residues" evidence="1">
    <location>
        <begin position="23"/>
        <end position="35"/>
    </location>
</feature>
<dbReference type="EMBL" id="CDSF01000079">
    <property type="protein sequence ID" value="CEO97247.1"/>
    <property type="molecule type" value="Genomic_DNA"/>
</dbReference>